<organism evidence="2 3">
    <name type="scientific">Digitaria exilis</name>
    <dbReference type="NCBI Taxonomy" id="1010633"/>
    <lineage>
        <taxon>Eukaryota</taxon>
        <taxon>Viridiplantae</taxon>
        <taxon>Streptophyta</taxon>
        <taxon>Embryophyta</taxon>
        <taxon>Tracheophyta</taxon>
        <taxon>Spermatophyta</taxon>
        <taxon>Magnoliopsida</taxon>
        <taxon>Liliopsida</taxon>
        <taxon>Poales</taxon>
        <taxon>Poaceae</taxon>
        <taxon>PACMAD clade</taxon>
        <taxon>Panicoideae</taxon>
        <taxon>Panicodae</taxon>
        <taxon>Paniceae</taxon>
        <taxon>Anthephorinae</taxon>
        <taxon>Digitaria</taxon>
    </lineage>
</organism>
<keyword evidence="1" id="KW-0812">Transmembrane</keyword>
<keyword evidence="1" id="KW-0472">Membrane</keyword>
<comment type="caution">
    <text evidence="2">The sequence shown here is derived from an EMBL/GenBank/DDBJ whole genome shotgun (WGS) entry which is preliminary data.</text>
</comment>
<sequence>MFLGKAGILFFMVYASTFMNPVVGLNCSEKQKARILMACHLYIMKGSLVQLPPQNGQCCLAVRKLQRPEDKQADDTMCCWTSKFRG</sequence>
<keyword evidence="3" id="KW-1185">Reference proteome</keyword>
<feature type="transmembrane region" description="Helical" evidence="1">
    <location>
        <begin position="6"/>
        <end position="27"/>
    </location>
</feature>
<dbReference type="AlphaFoldDB" id="A0A835BR57"/>
<keyword evidence="1" id="KW-1133">Transmembrane helix</keyword>
<protein>
    <submittedName>
        <fullName evidence="2">Uncharacterized protein</fullName>
    </submittedName>
</protein>
<evidence type="ECO:0000313" key="3">
    <source>
        <dbReference type="Proteomes" id="UP000636709"/>
    </source>
</evidence>
<name>A0A835BR57_9POAL</name>
<gene>
    <name evidence="2" type="ORF">HU200_029374</name>
</gene>
<evidence type="ECO:0000256" key="1">
    <source>
        <dbReference type="SAM" id="Phobius"/>
    </source>
</evidence>
<dbReference type="Proteomes" id="UP000636709">
    <property type="component" value="Unassembled WGS sequence"/>
</dbReference>
<dbReference type="EMBL" id="JACEFO010001753">
    <property type="protein sequence ID" value="KAF8711346.1"/>
    <property type="molecule type" value="Genomic_DNA"/>
</dbReference>
<evidence type="ECO:0000313" key="2">
    <source>
        <dbReference type="EMBL" id="KAF8711346.1"/>
    </source>
</evidence>
<accession>A0A835BR57</accession>
<proteinExistence type="predicted"/>
<reference evidence="2" key="1">
    <citation type="submission" date="2020-07" db="EMBL/GenBank/DDBJ databases">
        <title>Genome sequence and genetic diversity analysis of an under-domesticated orphan crop, white fonio (Digitaria exilis).</title>
        <authorList>
            <person name="Bennetzen J.L."/>
            <person name="Chen S."/>
            <person name="Ma X."/>
            <person name="Wang X."/>
            <person name="Yssel A.E.J."/>
            <person name="Chaluvadi S.R."/>
            <person name="Johnson M."/>
            <person name="Gangashetty P."/>
            <person name="Hamidou F."/>
            <person name="Sanogo M.D."/>
            <person name="Zwaenepoel A."/>
            <person name="Wallace J."/>
            <person name="Van De Peer Y."/>
            <person name="Van Deynze A."/>
        </authorList>
    </citation>
    <scope>NUCLEOTIDE SEQUENCE</scope>
    <source>
        <tissue evidence="2">Leaves</tissue>
    </source>
</reference>